<dbReference type="SMART" id="SM00082">
    <property type="entry name" value="LRRCT"/>
    <property type="match status" value="1"/>
</dbReference>
<evidence type="ECO:0000259" key="14">
    <source>
        <dbReference type="PROSITE" id="PS50835"/>
    </source>
</evidence>
<feature type="domain" description="Ig-like" evidence="14">
    <location>
        <begin position="646"/>
        <end position="735"/>
    </location>
</feature>
<feature type="region of interest" description="Disordered" evidence="11">
    <location>
        <begin position="882"/>
        <end position="970"/>
    </location>
</feature>
<keyword evidence="5 13" id="KW-0732">Signal</keyword>
<dbReference type="Pfam" id="PF00560">
    <property type="entry name" value="LRR_1"/>
    <property type="match status" value="1"/>
</dbReference>
<feature type="domain" description="Ig-like" evidence="14">
    <location>
        <begin position="545"/>
        <end position="641"/>
    </location>
</feature>
<dbReference type="FunFam" id="2.60.40.10:FF:000161">
    <property type="entry name" value="Leucine rich repeats and immunoglobulin like domains 2"/>
    <property type="match status" value="1"/>
</dbReference>
<keyword evidence="4 12" id="KW-0812">Transmembrane</keyword>
<dbReference type="AlphaFoldDB" id="A0AA36FCM5"/>
<dbReference type="PANTHER" id="PTHR45842:SF21">
    <property type="entry name" value="IG-LIKE DOMAIN-CONTAINING PROTEIN"/>
    <property type="match status" value="1"/>
</dbReference>
<evidence type="ECO:0000256" key="4">
    <source>
        <dbReference type="ARBA" id="ARBA00022692"/>
    </source>
</evidence>
<dbReference type="FunFam" id="3.80.10.10:FF:001438">
    <property type="entry name" value="Uncharacterized protein"/>
    <property type="match status" value="1"/>
</dbReference>
<dbReference type="SUPFAM" id="SSF52058">
    <property type="entry name" value="L domain-like"/>
    <property type="match status" value="2"/>
</dbReference>
<feature type="compositionally biased region" description="Polar residues" evidence="11">
    <location>
        <begin position="885"/>
        <end position="899"/>
    </location>
</feature>
<dbReference type="SMART" id="SM00013">
    <property type="entry name" value="LRRNT"/>
    <property type="match status" value="1"/>
</dbReference>
<evidence type="ECO:0000256" key="2">
    <source>
        <dbReference type="ARBA" id="ARBA00022475"/>
    </source>
</evidence>
<feature type="region of interest" description="Disordered" evidence="11">
    <location>
        <begin position="36"/>
        <end position="56"/>
    </location>
</feature>
<comment type="subcellular location">
    <subcellularLocation>
        <location evidence="1">Cell membrane</location>
    </subcellularLocation>
</comment>
<dbReference type="EMBL" id="OX597824">
    <property type="protein sequence ID" value="CAI9729893.1"/>
    <property type="molecule type" value="Genomic_DNA"/>
</dbReference>
<keyword evidence="2" id="KW-1003">Cell membrane</keyword>
<dbReference type="SMART" id="SM00365">
    <property type="entry name" value="LRR_SD22"/>
    <property type="match status" value="8"/>
</dbReference>
<dbReference type="Pfam" id="PF13855">
    <property type="entry name" value="LRR_8"/>
    <property type="match status" value="5"/>
</dbReference>
<feature type="compositionally biased region" description="Polar residues" evidence="11">
    <location>
        <begin position="1008"/>
        <end position="1025"/>
    </location>
</feature>
<keyword evidence="10" id="KW-0325">Glycoprotein</keyword>
<feature type="signal peptide" evidence="13">
    <location>
        <begin position="1"/>
        <end position="29"/>
    </location>
</feature>
<evidence type="ECO:0000256" key="12">
    <source>
        <dbReference type="SAM" id="Phobius"/>
    </source>
</evidence>
<evidence type="ECO:0000256" key="10">
    <source>
        <dbReference type="ARBA" id="ARBA00023180"/>
    </source>
</evidence>
<dbReference type="FunFam" id="3.80.10.10:FF:000023">
    <property type="entry name" value="Leucine rich repeats and immunoglobulin like domains 3"/>
    <property type="match status" value="1"/>
</dbReference>
<dbReference type="PROSITE" id="PS51450">
    <property type="entry name" value="LRR"/>
    <property type="match status" value="6"/>
</dbReference>
<dbReference type="InterPro" id="IPR013783">
    <property type="entry name" value="Ig-like_fold"/>
</dbReference>
<dbReference type="InterPro" id="IPR001611">
    <property type="entry name" value="Leu-rich_rpt"/>
</dbReference>
<evidence type="ECO:0000313" key="15">
    <source>
        <dbReference type="EMBL" id="CAI9729893.1"/>
    </source>
</evidence>
<organism evidence="15 16">
    <name type="scientific">Octopus vulgaris</name>
    <name type="common">Common octopus</name>
    <dbReference type="NCBI Taxonomy" id="6645"/>
    <lineage>
        <taxon>Eukaryota</taxon>
        <taxon>Metazoa</taxon>
        <taxon>Spiralia</taxon>
        <taxon>Lophotrochozoa</taxon>
        <taxon>Mollusca</taxon>
        <taxon>Cephalopoda</taxon>
        <taxon>Coleoidea</taxon>
        <taxon>Octopodiformes</taxon>
        <taxon>Octopoda</taxon>
        <taxon>Incirrata</taxon>
        <taxon>Octopodidae</taxon>
        <taxon>Octopus</taxon>
    </lineage>
</organism>
<feature type="compositionally biased region" description="Low complexity" evidence="11">
    <location>
        <begin position="42"/>
        <end position="56"/>
    </location>
</feature>
<feature type="compositionally biased region" description="Low complexity" evidence="11">
    <location>
        <begin position="1042"/>
        <end position="1107"/>
    </location>
</feature>
<dbReference type="Gene3D" id="3.80.10.10">
    <property type="entry name" value="Ribonuclease Inhibitor"/>
    <property type="match status" value="4"/>
</dbReference>
<feature type="compositionally biased region" description="Low complexity" evidence="11">
    <location>
        <begin position="900"/>
        <end position="916"/>
    </location>
</feature>
<feature type="region of interest" description="Disordered" evidence="11">
    <location>
        <begin position="1008"/>
        <end position="1107"/>
    </location>
</feature>
<evidence type="ECO:0000256" key="9">
    <source>
        <dbReference type="ARBA" id="ARBA00023157"/>
    </source>
</evidence>
<feature type="domain" description="Ig-like" evidence="14">
    <location>
        <begin position="740"/>
        <end position="829"/>
    </location>
</feature>
<feature type="transmembrane region" description="Helical" evidence="12">
    <location>
        <begin position="852"/>
        <end position="874"/>
    </location>
</feature>
<evidence type="ECO:0000256" key="1">
    <source>
        <dbReference type="ARBA" id="ARBA00004236"/>
    </source>
</evidence>
<dbReference type="InterPro" id="IPR036179">
    <property type="entry name" value="Ig-like_dom_sf"/>
</dbReference>
<dbReference type="SMART" id="SM00369">
    <property type="entry name" value="LRR_TYP"/>
    <property type="match status" value="15"/>
</dbReference>
<dbReference type="PROSITE" id="PS50835">
    <property type="entry name" value="IG_LIKE"/>
    <property type="match status" value="3"/>
</dbReference>
<dbReference type="GO" id="GO:0005886">
    <property type="term" value="C:plasma membrane"/>
    <property type="evidence" value="ECO:0007669"/>
    <property type="project" value="UniProtKB-SubCell"/>
</dbReference>
<keyword evidence="9" id="KW-1015">Disulfide bond</keyword>
<keyword evidence="3" id="KW-0433">Leucine-rich repeat</keyword>
<dbReference type="SUPFAM" id="SSF48726">
    <property type="entry name" value="Immunoglobulin"/>
    <property type="match status" value="3"/>
</dbReference>
<accession>A0AA36FCM5</accession>
<dbReference type="InterPro" id="IPR032675">
    <property type="entry name" value="LRR_dom_sf"/>
</dbReference>
<dbReference type="SMART" id="SM00409">
    <property type="entry name" value="IG"/>
    <property type="match status" value="3"/>
</dbReference>
<protein>
    <submittedName>
        <fullName evidence="15">Leucine-rich repeats and immunoglobulin-like domains protein 3 isoform X2</fullName>
    </submittedName>
</protein>
<evidence type="ECO:0000256" key="6">
    <source>
        <dbReference type="ARBA" id="ARBA00022737"/>
    </source>
</evidence>
<keyword evidence="7 12" id="KW-1133">Transmembrane helix</keyword>
<evidence type="ECO:0000313" key="16">
    <source>
        <dbReference type="Proteomes" id="UP001162480"/>
    </source>
</evidence>
<feature type="chain" id="PRO_5041315172" evidence="13">
    <location>
        <begin position="30"/>
        <end position="1182"/>
    </location>
</feature>
<dbReference type="Proteomes" id="UP001162480">
    <property type="component" value="Chromosome 11"/>
</dbReference>
<dbReference type="Pfam" id="PF13927">
    <property type="entry name" value="Ig_3"/>
    <property type="match status" value="1"/>
</dbReference>
<evidence type="ECO:0000256" key="13">
    <source>
        <dbReference type="SAM" id="SignalP"/>
    </source>
</evidence>
<dbReference type="InterPro" id="IPR013098">
    <property type="entry name" value="Ig_I-set"/>
</dbReference>
<keyword evidence="16" id="KW-1185">Reference proteome</keyword>
<dbReference type="InterPro" id="IPR003591">
    <property type="entry name" value="Leu-rich_rpt_typical-subtyp"/>
</dbReference>
<dbReference type="Gene3D" id="2.60.40.10">
    <property type="entry name" value="Immunoglobulins"/>
    <property type="match status" value="3"/>
</dbReference>
<evidence type="ECO:0000256" key="3">
    <source>
        <dbReference type="ARBA" id="ARBA00022614"/>
    </source>
</evidence>
<evidence type="ECO:0000256" key="7">
    <source>
        <dbReference type="ARBA" id="ARBA00022989"/>
    </source>
</evidence>
<evidence type="ECO:0000256" key="8">
    <source>
        <dbReference type="ARBA" id="ARBA00023136"/>
    </source>
</evidence>
<dbReference type="InterPro" id="IPR000372">
    <property type="entry name" value="LRRNT"/>
</dbReference>
<sequence>MAAAAVVAVMGRPLLVFLLVFSLILSVQTGSSANAKGSEMLKNNTTKSKKTPSSMSTPYVARTAHNQCPSKCNCLGSFVDCSKQGFQHVPPDLPSWVEFLDLQSNIIMDIQPNDFKGFVKLKKLDISSNKITHINESVFSHLPNLKELKLSYNNLAEMPYFGKNYSLEQLHLHHNWIRSIDSRVLNGLPKLRMLDLNFNHIYNITTGTFHAGLNLHQLYLNNNRVRRVEKYSFDNLTSLELLKMNKNKLDHLPEFLFEKLTKLKCLEMSRNKFTVIESLSFRGLDNLQILKLKRNFISKLKDGSFFGLGKIQNLQLNHNNISTISKGWLYGLKTLKQLSLTHNNIKSVELDGWESCRLLRKLDLSHNQLSSITVNSFANLAALKSLYLGHNHISHIERGAFKDLSNLEIFQLNHNEISSAVEDIDGAFAGLHRLTQLDLNGNKIKSLAKRSFIGLQNLEHLFLLENHIASILENAFEPLHLLKELQFNTSNLLCDCHLAWLPKWLYENKFEDSVTAICAHPHSSKGKSIFAVKPEEFDCTDFPKPVITSQPMSQKALKGENLTLNCSAVSSGFYDTKFQWKKDSMILTDPKMFNFTSMEGKLVHLTTLLHLENVQDETAGKYQCIISNHFGSAYSTKANISVHVYPSFTKKPEDVTVKSGSIARLECAASGQPPPQIAWKKDGGNDFPAAHERRMLVMPSDDVFFIVKVKSSDEGTYSCTATNEAGTAAVNATLKVLEIPSFTRPMIPQKVIRLGETTVLECMASGSPKPKLTWLKDNILLRPTRRHHFTASDQLLVIMDTVTSDAGIYTCELSNTLGLERGTTKLIVSSSRNLDPAAYSDNGLENSSTTTGIIIIAVICSVVGTSLVWVIIIYQTRKRPEEYSATPTGNSISSLHCPNSESDTLKSSRSTSSTHTGGNSAEHSTNHSTMQTFHPQTSCPDSLVDSDCPPDSVERIHRFPALPGTPPASLRRAYLRVGPESLSADRYHGSQPPGTSWETDQVMPQVQCKSPSSNYLHNRPSSSPLPSCLDKTVNIPPPPPYETLSTSPSSSRQQQSTEPTDLPPEQQHLLPQQQQQLHSQQQQQQLSPPCHPSSISSSSTSSLSKTTTPATIITATQQTPLLSSSLPSQRTDLNHLSSSATIPLHSQQQQQQQQQLQYHGMDPTLNNLQHSLSTTDNWTFDV</sequence>
<feature type="region of interest" description="Disordered" evidence="11">
    <location>
        <begin position="982"/>
        <end position="1001"/>
    </location>
</feature>
<feature type="compositionally biased region" description="Polar residues" evidence="11">
    <location>
        <begin position="917"/>
        <end position="940"/>
    </location>
</feature>
<evidence type="ECO:0000256" key="5">
    <source>
        <dbReference type="ARBA" id="ARBA00022729"/>
    </source>
</evidence>
<name>A0AA36FCM5_OCTVU</name>
<dbReference type="PANTHER" id="PTHR45842">
    <property type="entry name" value="SYNAPTIC ADHESION-LIKE MOLECULE SALM"/>
    <property type="match status" value="1"/>
</dbReference>
<proteinExistence type="predicted"/>
<dbReference type="SMART" id="SM00408">
    <property type="entry name" value="IGc2"/>
    <property type="match status" value="3"/>
</dbReference>
<reference evidence="15" key="1">
    <citation type="submission" date="2023-08" db="EMBL/GenBank/DDBJ databases">
        <authorList>
            <person name="Alioto T."/>
            <person name="Alioto T."/>
            <person name="Gomez Garrido J."/>
        </authorList>
    </citation>
    <scope>NUCLEOTIDE SEQUENCE</scope>
</reference>
<feature type="compositionally biased region" description="Polar residues" evidence="11">
    <location>
        <begin position="992"/>
        <end position="1001"/>
    </location>
</feature>
<evidence type="ECO:0000256" key="11">
    <source>
        <dbReference type="SAM" id="MobiDB-lite"/>
    </source>
</evidence>
<keyword evidence="8 12" id="KW-0472">Membrane</keyword>
<dbReference type="InterPro" id="IPR003599">
    <property type="entry name" value="Ig_sub"/>
</dbReference>
<dbReference type="InterPro" id="IPR003598">
    <property type="entry name" value="Ig_sub2"/>
</dbReference>
<dbReference type="InterPro" id="IPR000483">
    <property type="entry name" value="Cys-rich_flank_reg_C"/>
</dbReference>
<dbReference type="InterPro" id="IPR007110">
    <property type="entry name" value="Ig-like_dom"/>
</dbReference>
<dbReference type="InterPro" id="IPR050467">
    <property type="entry name" value="LRFN"/>
</dbReference>
<dbReference type="FunFam" id="2.60.40.10:FF:000150">
    <property type="entry name" value="Leucine rich repeats and immunoglobulin like domains 3"/>
    <property type="match status" value="1"/>
</dbReference>
<keyword evidence="6" id="KW-0677">Repeat</keyword>
<gene>
    <name evidence="15" type="ORF">OCTVUL_1B013165</name>
</gene>
<dbReference type="Pfam" id="PF07679">
    <property type="entry name" value="I-set"/>
    <property type="match status" value="2"/>
</dbReference>